<evidence type="ECO:0000313" key="2">
    <source>
        <dbReference type="EMBL" id="PZQ17955.1"/>
    </source>
</evidence>
<dbReference type="Proteomes" id="UP000249577">
    <property type="component" value="Unassembled WGS sequence"/>
</dbReference>
<sequence length="179" mass="19113">MNLLAGFAPFFVFAVLIHFGFVEAALWAAAAAAAVLAIRDRFLLKRSVKALDVGALTLFAALALYTSLTGQTWTIPSVRLVVDGGLLAIVLGTLAVGRPFTLQYARETTSPDAWGSPRFMAVNRCVTLVWAAAFAVMVFADAAMVYAPEIPSRIDILATVLAFVGAYKFTVRATAQPAR</sequence>
<name>A0A2W5KSY8_ANCNO</name>
<keyword evidence="1" id="KW-0812">Transmembrane</keyword>
<comment type="caution">
    <text evidence="2">The sequence shown here is derived from an EMBL/GenBank/DDBJ whole genome shotgun (WGS) entry which is preliminary data.</text>
</comment>
<feature type="transmembrane region" description="Helical" evidence="1">
    <location>
        <begin position="50"/>
        <end position="68"/>
    </location>
</feature>
<gene>
    <name evidence="2" type="ORF">DI565_04335</name>
</gene>
<feature type="transmembrane region" description="Helical" evidence="1">
    <location>
        <begin position="121"/>
        <end position="147"/>
    </location>
</feature>
<keyword evidence="1" id="KW-0472">Membrane</keyword>
<evidence type="ECO:0008006" key="4">
    <source>
        <dbReference type="Google" id="ProtNLM"/>
    </source>
</evidence>
<feature type="transmembrane region" description="Helical" evidence="1">
    <location>
        <begin position="6"/>
        <end position="38"/>
    </location>
</feature>
<evidence type="ECO:0000256" key="1">
    <source>
        <dbReference type="SAM" id="Phobius"/>
    </source>
</evidence>
<feature type="transmembrane region" description="Helical" evidence="1">
    <location>
        <begin position="153"/>
        <end position="171"/>
    </location>
</feature>
<dbReference type="AlphaFoldDB" id="A0A2W5KSY8"/>
<reference evidence="2 3" key="1">
    <citation type="submission" date="2017-08" db="EMBL/GenBank/DDBJ databases">
        <title>Infants hospitalized years apart are colonized by the same room-sourced microbial strains.</title>
        <authorList>
            <person name="Brooks B."/>
            <person name="Olm M.R."/>
            <person name="Firek B.A."/>
            <person name="Baker R."/>
            <person name="Thomas B.C."/>
            <person name="Morowitz M.J."/>
            <person name="Banfield J.F."/>
        </authorList>
    </citation>
    <scope>NUCLEOTIDE SEQUENCE [LARGE SCALE GENOMIC DNA]</scope>
    <source>
        <strain evidence="2">S2_005_003_R2_43</strain>
    </source>
</reference>
<proteinExistence type="predicted"/>
<evidence type="ECO:0000313" key="3">
    <source>
        <dbReference type="Proteomes" id="UP000249577"/>
    </source>
</evidence>
<feature type="transmembrane region" description="Helical" evidence="1">
    <location>
        <begin position="80"/>
        <end position="100"/>
    </location>
</feature>
<protein>
    <recommendedName>
        <fullName evidence="4">Intracellular septation protein A</fullName>
    </recommendedName>
</protein>
<keyword evidence="1" id="KW-1133">Transmembrane helix</keyword>
<dbReference type="EMBL" id="QFPN01000002">
    <property type="protein sequence ID" value="PZQ17955.1"/>
    <property type="molecule type" value="Genomic_DNA"/>
</dbReference>
<organism evidence="2 3">
    <name type="scientific">Ancylobacter novellus</name>
    <name type="common">Thiobacillus novellus</name>
    <dbReference type="NCBI Taxonomy" id="921"/>
    <lineage>
        <taxon>Bacteria</taxon>
        <taxon>Pseudomonadati</taxon>
        <taxon>Pseudomonadota</taxon>
        <taxon>Alphaproteobacteria</taxon>
        <taxon>Hyphomicrobiales</taxon>
        <taxon>Xanthobacteraceae</taxon>
        <taxon>Ancylobacter</taxon>
    </lineage>
</organism>
<accession>A0A2W5KSY8</accession>